<reference evidence="1 2" key="1">
    <citation type="submission" date="2017-11" db="EMBL/GenBank/DDBJ databases">
        <title>De novo assembly and phasing of dikaryotic genomes from two isolates of Puccinia coronata f. sp. avenae, the causal agent of oat crown rust.</title>
        <authorList>
            <person name="Miller M.E."/>
            <person name="Zhang Y."/>
            <person name="Omidvar V."/>
            <person name="Sperschneider J."/>
            <person name="Schwessinger B."/>
            <person name="Raley C."/>
            <person name="Palmer J.M."/>
            <person name="Garnica D."/>
            <person name="Upadhyaya N."/>
            <person name="Rathjen J."/>
            <person name="Taylor J.M."/>
            <person name="Park R.F."/>
            <person name="Dodds P.N."/>
            <person name="Hirsch C.D."/>
            <person name="Kianian S.F."/>
            <person name="Figueroa M."/>
        </authorList>
    </citation>
    <scope>NUCLEOTIDE SEQUENCE [LARGE SCALE GENOMIC DNA]</scope>
    <source>
        <strain evidence="1">12SD80</strain>
    </source>
</reference>
<dbReference type="Proteomes" id="UP000235392">
    <property type="component" value="Unassembled WGS sequence"/>
</dbReference>
<dbReference type="EMBL" id="PGCI01000611">
    <property type="protein sequence ID" value="PLW24329.1"/>
    <property type="molecule type" value="Genomic_DNA"/>
</dbReference>
<dbReference type="AlphaFoldDB" id="A0A2N5TFU7"/>
<name>A0A2N5TFU7_9BASI</name>
<protein>
    <submittedName>
        <fullName evidence="1">Uncharacterized protein</fullName>
    </submittedName>
</protein>
<gene>
    <name evidence="1" type="ORF">PCASD_06573</name>
</gene>
<proteinExistence type="predicted"/>
<feature type="non-terminal residue" evidence="1">
    <location>
        <position position="204"/>
    </location>
</feature>
<sequence length="204" mass="22212">METSESDLLLNTAFSIKSWTFLDLQVRASTQDRPLYRKTRLENRSIHVRHHQDQLPSLLCALCINPTYILNKLLKKMARLYSALLLIVLCSGLSEVLSRTVTPKSRATAGLARSVSECTPMVEKFQSSRLPASWIQLSTNPQAHKMIPGGGVNLALNPPVGPVLLSSDGKTNDKLGDGSTLNSTYSFLYGKVSLTVAASDVPGA</sequence>
<organism evidence="1 2">
    <name type="scientific">Puccinia coronata f. sp. avenae</name>
    <dbReference type="NCBI Taxonomy" id="200324"/>
    <lineage>
        <taxon>Eukaryota</taxon>
        <taxon>Fungi</taxon>
        <taxon>Dikarya</taxon>
        <taxon>Basidiomycota</taxon>
        <taxon>Pucciniomycotina</taxon>
        <taxon>Pucciniomycetes</taxon>
        <taxon>Pucciniales</taxon>
        <taxon>Pucciniaceae</taxon>
        <taxon>Puccinia</taxon>
    </lineage>
</organism>
<evidence type="ECO:0000313" key="1">
    <source>
        <dbReference type="EMBL" id="PLW24329.1"/>
    </source>
</evidence>
<accession>A0A2N5TFU7</accession>
<comment type="caution">
    <text evidence="1">The sequence shown here is derived from an EMBL/GenBank/DDBJ whole genome shotgun (WGS) entry which is preliminary data.</text>
</comment>
<evidence type="ECO:0000313" key="2">
    <source>
        <dbReference type="Proteomes" id="UP000235392"/>
    </source>
</evidence>